<accession>A0ABS7S9Z6</accession>
<feature type="region of interest" description="Disordered" evidence="1">
    <location>
        <begin position="86"/>
        <end position="112"/>
    </location>
</feature>
<proteinExistence type="predicted"/>
<comment type="caution">
    <text evidence="3">The sequence shown here is derived from an EMBL/GenBank/DDBJ whole genome shotgun (WGS) entry which is preliminary data.</text>
</comment>
<dbReference type="EMBL" id="JAGSHT010000012">
    <property type="protein sequence ID" value="MBZ2197092.1"/>
    <property type="molecule type" value="Genomic_DNA"/>
</dbReference>
<evidence type="ECO:0000313" key="4">
    <source>
        <dbReference type="Proteomes" id="UP000826651"/>
    </source>
</evidence>
<dbReference type="Proteomes" id="UP000826651">
    <property type="component" value="Unassembled WGS sequence"/>
</dbReference>
<keyword evidence="2" id="KW-0472">Membrane</keyword>
<dbReference type="RefSeq" id="WP_223406533.1">
    <property type="nucleotide sequence ID" value="NZ_JAGSHT010000012.1"/>
</dbReference>
<protein>
    <submittedName>
        <fullName evidence="3">DUF1345 domain-containing protein</fullName>
    </submittedName>
</protein>
<name>A0ABS7S9Z6_9MICO</name>
<sequence length="245" mass="25760">MTSEPSRLASMARSDSSRIGVSAIGATVLTAVVVTTWVSLDPDMVPFAFVIGCIVAWALLSGINAALAHATFRRLRGADLVRALGVDPGTEPGTEPGAEPETEPGTTGPLRRREADLSRTTVQLSALALVVVALLAFLDGVRSEPGLVAAGLVMVVLSWLNVVVCYAIEYARSDLREPGMAFPGAGEPSFLRYLYVALAVQSTFGTTDVEITTDRMRGVTMTHGLLAFVFNTVILAVVVSLLLGA</sequence>
<evidence type="ECO:0000256" key="1">
    <source>
        <dbReference type="SAM" id="MobiDB-lite"/>
    </source>
</evidence>
<feature type="compositionally biased region" description="Low complexity" evidence="1">
    <location>
        <begin position="88"/>
        <end position="109"/>
    </location>
</feature>
<feature type="transmembrane region" description="Helical" evidence="2">
    <location>
        <begin position="21"/>
        <end position="40"/>
    </location>
</feature>
<evidence type="ECO:0000313" key="3">
    <source>
        <dbReference type="EMBL" id="MBZ2197092.1"/>
    </source>
</evidence>
<dbReference type="Pfam" id="PF07077">
    <property type="entry name" value="DUF1345"/>
    <property type="match status" value="1"/>
</dbReference>
<evidence type="ECO:0000256" key="2">
    <source>
        <dbReference type="SAM" id="Phobius"/>
    </source>
</evidence>
<feature type="transmembrane region" description="Helical" evidence="2">
    <location>
        <begin position="46"/>
        <end position="67"/>
    </location>
</feature>
<feature type="transmembrane region" description="Helical" evidence="2">
    <location>
        <begin position="121"/>
        <end position="141"/>
    </location>
</feature>
<feature type="transmembrane region" description="Helical" evidence="2">
    <location>
        <begin position="147"/>
        <end position="168"/>
    </location>
</feature>
<organism evidence="3 4">
    <name type="scientific">Occultella gossypii</name>
    <dbReference type="NCBI Taxonomy" id="2800820"/>
    <lineage>
        <taxon>Bacteria</taxon>
        <taxon>Bacillati</taxon>
        <taxon>Actinomycetota</taxon>
        <taxon>Actinomycetes</taxon>
        <taxon>Micrococcales</taxon>
        <taxon>Ruaniaceae</taxon>
        <taxon>Occultella</taxon>
    </lineage>
</organism>
<keyword evidence="2" id="KW-1133">Transmembrane helix</keyword>
<gene>
    <name evidence="3" type="ORF">KCQ71_13075</name>
</gene>
<keyword evidence="2" id="KW-0812">Transmembrane</keyword>
<feature type="transmembrane region" description="Helical" evidence="2">
    <location>
        <begin position="225"/>
        <end position="243"/>
    </location>
</feature>
<reference evidence="3 4" key="1">
    <citation type="submission" date="2021-04" db="EMBL/GenBank/DDBJ databases">
        <title>Ruania sp. nov., isolated from sandy soil of mangrove forest.</title>
        <authorList>
            <person name="Ge X."/>
            <person name="Huang R."/>
            <person name="Liu W."/>
        </authorList>
    </citation>
    <scope>NUCLEOTIDE SEQUENCE [LARGE SCALE GENOMIC DNA]</scope>
    <source>
        <strain evidence="3 4">N2-46</strain>
    </source>
</reference>
<dbReference type="InterPro" id="IPR009781">
    <property type="entry name" value="DUF1345"/>
</dbReference>
<keyword evidence="4" id="KW-1185">Reference proteome</keyword>